<gene>
    <name evidence="2" type="ORF">KGA66_18830</name>
</gene>
<dbReference type="AlphaFoldDB" id="A0A8J7WTY8"/>
<sequence>MTSATWQQFTEAEPVFAAAVWSRFAATKHHVLATLRRDGSPRVSGTEVRIVGPDLTLGSMLNALKAVDLRRDGRFALHSNPGDGSMSGGDAKLAGVAIEIGDPRLKAAALDGRQADPGPFHLFRLDLTEAVLTSIAATNDALVIRSWRPGEPVREVRR</sequence>
<accession>A0A8J7WTY8</accession>
<organism evidence="2 3">
    <name type="scientific">Actinocrinis puniceicyclus</name>
    <dbReference type="NCBI Taxonomy" id="977794"/>
    <lineage>
        <taxon>Bacteria</taxon>
        <taxon>Bacillati</taxon>
        <taxon>Actinomycetota</taxon>
        <taxon>Actinomycetes</taxon>
        <taxon>Catenulisporales</taxon>
        <taxon>Actinospicaceae</taxon>
        <taxon>Actinocrinis</taxon>
    </lineage>
</organism>
<protein>
    <submittedName>
        <fullName evidence="2">Pyridoxamine 5'-phosphate oxidase family protein</fullName>
    </submittedName>
</protein>
<dbReference type="PANTHER" id="PTHR35176:SF6">
    <property type="entry name" value="HEME OXYGENASE HI_0854-RELATED"/>
    <property type="match status" value="1"/>
</dbReference>
<comment type="caution">
    <text evidence="2">The sequence shown here is derived from an EMBL/GenBank/DDBJ whole genome shotgun (WGS) entry which is preliminary data.</text>
</comment>
<proteinExistence type="predicted"/>
<dbReference type="InterPro" id="IPR052019">
    <property type="entry name" value="F420H2_bilvrd_red/Heme_oxyg"/>
</dbReference>
<reference evidence="2" key="1">
    <citation type="submission" date="2021-04" db="EMBL/GenBank/DDBJ databases">
        <title>Genome based classification of Actinospica acidithermotolerans sp. nov., an actinobacterium isolated from an Indonesian hot spring.</title>
        <authorList>
            <person name="Kusuma A.B."/>
            <person name="Putra K.E."/>
            <person name="Nafisah S."/>
            <person name="Loh J."/>
            <person name="Nouioui I."/>
            <person name="Goodfellow M."/>
        </authorList>
    </citation>
    <scope>NUCLEOTIDE SEQUENCE</scope>
    <source>
        <strain evidence="2">DSM 45618</strain>
    </source>
</reference>
<evidence type="ECO:0000313" key="3">
    <source>
        <dbReference type="Proteomes" id="UP000677913"/>
    </source>
</evidence>
<dbReference type="GO" id="GO:0070967">
    <property type="term" value="F:coenzyme F420 binding"/>
    <property type="evidence" value="ECO:0007669"/>
    <property type="project" value="TreeGrafter"/>
</dbReference>
<dbReference type="PANTHER" id="PTHR35176">
    <property type="entry name" value="HEME OXYGENASE HI_0854-RELATED"/>
    <property type="match status" value="1"/>
</dbReference>
<name>A0A8J7WTY8_9ACTN</name>
<keyword evidence="3" id="KW-1185">Reference proteome</keyword>
<dbReference type="GO" id="GO:0005829">
    <property type="term" value="C:cytosol"/>
    <property type="evidence" value="ECO:0007669"/>
    <property type="project" value="TreeGrafter"/>
</dbReference>
<evidence type="ECO:0000313" key="2">
    <source>
        <dbReference type="EMBL" id="MBS2965119.1"/>
    </source>
</evidence>
<keyword evidence="1" id="KW-0560">Oxidoreductase</keyword>
<dbReference type="Gene3D" id="2.30.110.10">
    <property type="entry name" value="Electron Transport, Fmn-binding Protein, Chain A"/>
    <property type="match status" value="1"/>
</dbReference>
<dbReference type="RefSeq" id="WP_211469478.1">
    <property type="nucleotide sequence ID" value="NZ_JAGSXH010000071.1"/>
</dbReference>
<dbReference type="InterPro" id="IPR012349">
    <property type="entry name" value="Split_barrel_FMN-bd"/>
</dbReference>
<dbReference type="GO" id="GO:0016627">
    <property type="term" value="F:oxidoreductase activity, acting on the CH-CH group of donors"/>
    <property type="evidence" value="ECO:0007669"/>
    <property type="project" value="TreeGrafter"/>
</dbReference>
<evidence type="ECO:0000256" key="1">
    <source>
        <dbReference type="ARBA" id="ARBA00023002"/>
    </source>
</evidence>
<dbReference type="EMBL" id="JAGSXH010000071">
    <property type="protein sequence ID" value="MBS2965119.1"/>
    <property type="molecule type" value="Genomic_DNA"/>
</dbReference>
<dbReference type="Proteomes" id="UP000677913">
    <property type="component" value="Unassembled WGS sequence"/>
</dbReference>
<dbReference type="SUPFAM" id="SSF50475">
    <property type="entry name" value="FMN-binding split barrel"/>
    <property type="match status" value="1"/>
</dbReference>